<dbReference type="InterPro" id="IPR027417">
    <property type="entry name" value="P-loop_NTPase"/>
</dbReference>
<evidence type="ECO:0000256" key="4">
    <source>
        <dbReference type="ARBA" id="ARBA00023004"/>
    </source>
</evidence>
<dbReference type="GO" id="GO:0046872">
    <property type="term" value="F:metal ion binding"/>
    <property type="evidence" value="ECO:0007669"/>
    <property type="project" value="UniProtKB-KW"/>
</dbReference>
<sequence>MPENSSCSSASSCSRESCEGCPSHNKTAGSPIAVEPINPLSSVKKVIGVVSGKGGVGKSFVTASLAVAMQKAGYQVGIMDADITGPSIPKMFGVHGPAYGTDDGMYAIAAENGTKIMSINLLVDDEEAPVIWRGPVIGGAVKQFWTDVIWGDLDYLFVDMPPGTGDVPLTVFQSIPVDGIVIVTSPQELVQLIVKKAYNMATMMDIPVLGLVENFSYVKCPDCGKEIRIFGESHVDDVAKELSIPVFGKLPIEPELAKAADAGKFYETENPYLAAGIEALKISK</sequence>
<proteinExistence type="inferred from homology"/>
<dbReference type="GO" id="GO:0051539">
    <property type="term" value="F:4 iron, 4 sulfur cluster binding"/>
    <property type="evidence" value="ECO:0007669"/>
    <property type="project" value="TreeGrafter"/>
</dbReference>
<organism evidence="8 9">
    <name type="scientific">Roseburia zhanii</name>
    <dbReference type="NCBI Taxonomy" id="2763064"/>
    <lineage>
        <taxon>Bacteria</taxon>
        <taxon>Bacillati</taxon>
        <taxon>Bacillota</taxon>
        <taxon>Clostridia</taxon>
        <taxon>Lachnospirales</taxon>
        <taxon>Lachnospiraceae</taxon>
        <taxon>Roseburia</taxon>
    </lineage>
</organism>
<feature type="compositionally biased region" description="Low complexity" evidence="7">
    <location>
        <begin position="1"/>
        <end position="23"/>
    </location>
</feature>
<evidence type="ECO:0000313" key="9">
    <source>
        <dbReference type="Proteomes" id="UP000606720"/>
    </source>
</evidence>
<keyword evidence="1 6" id="KW-0479">Metal-binding</keyword>
<evidence type="ECO:0000256" key="6">
    <source>
        <dbReference type="HAMAP-Rule" id="MF_02040"/>
    </source>
</evidence>
<reference evidence="8" key="1">
    <citation type="submission" date="2020-08" db="EMBL/GenBank/DDBJ databases">
        <title>Genome public.</title>
        <authorList>
            <person name="Liu C."/>
            <person name="Sun Q."/>
        </authorList>
    </citation>
    <scope>NUCLEOTIDE SEQUENCE</scope>
    <source>
        <strain evidence="8">BX1005</strain>
    </source>
</reference>
<comment type="similarity">
    <text evidence="6">Belongs to the Mrp/NBP35 ATP-binding proteins family.</text>
</comment>
<name>A0A923LQ18_9FIRM</name>
<keyword evidence="9" id="KW-1185">Reference proteome</keyword>
<dbReference type="GO" id="GO:0016887">
    <property type="term" value="F:ATP hydrolysis activity"/>
    <property type="evidence" value="ECO:0007669"/>
    <property type="project" value="UniProtKB-UniRule"/>
</dbReference>
<dbReference type="InterPro" id="IPR019591">
    <property type="entry name" value="Mrp/NBP35_ATP-bd"/>
</dbReference>
<dbReference type="FunFam" id="3.40.50.300:FF:001119">
    <property type="entry name" value="Iron-sulfur cluster carrier protein"/>
    <property type="match status" value="1"/>
</dbReference>
<protein>
    <recommendedName>
        <fullName evidence="6">Iron-sulfur cluster carrier protein</fullName>
    </recommendedName>
</protein>
<dbReference type="CDD" id="cd02037">
    <property type="entry name" value="Mrp_NBP35"/>
    <property type="match status" value="1"/>
</dbReference>
<dbReference type="GO" id="GO:0140663">
    <property type="term" value="F:ATP-dependent FeS chaperone activity"/>
    <property type="evidence" value="ECO:0007669"/>
    <property type="project" value="InterPro"/>
</dbReference>
<feature type="region of interest" description="Disordered" evidence="7">
    <location>
        <begin position="1"/>
        <end position="26"/>
    </location>
</feature>
<dbReference type="HAMAP" id="MF_02040">
    <property type="entry name" value="Mrp_NBP35"/>
    <property type="match status" value="1"/>
</dbReference>
<keyword evidence="5 6" id="KW-0411">Iron-sulfur</keyword>
<dbReference type="Proteomes" id="UP000606720">
    <property type="component" value="Unassembled WGS sequence"/>
</dbReference>
<feature type="binding site" evidence="6">
    <location>
        <begin position="52"/>
        <end position="59"/>
    </location>
    <ligand>
        <name>ATP</name>
        <dbReference type="ChEBI" id="CHEBI:30616"/>
    </ligand>
</feature>
<dbReference type="PANTHER" id="PTHR42961">
    <property type="entry name" value="IRON-SULFUR PROTEIN NUBPL"/>
    <property type="match status" value="1"/>
</dbReference>
<accession>A0A923LQ18</accession>
<dbReference type="GO" id="GO:0005524">
    <property type="term" value="F:ATP binding"/>
    <property type="evidence" value="ECO:0007669"/>
    <property type="project" value="UniProtKB-UniRule"/>
</dbReference>
<dbReference type="EMBL" id="JACOPH010000006">
    <property type="protein sequence ID" value="MBC5714240.1"/>
    <property type="molecule type" value="Genomic_DNA"/>
</dbReference>
<evidence type="ECO:0000256" key="7">
    <source>
        <dbReference type="SAM" id="MobiDB-lite"/>
    </source>
</evidence>
<dbReference type="Gene3D" id="3.40.50.300">
    <property type="entry name" value="P-loop containing nucleotide triphosphate hydrolases"/>
    <property type="match status" value="1"/>
</dbReference>
<dbReference type="AlphaFoldDB" id="A0A923LQ18"/>
<comment type="function">
    <text evidence="6">Binds and transfers iron-sulfur (Fe-S) clusters to target apoproteins. Can hydrolyze ATP.</text>
</comment>
<dbReference type="Pfam" id="PF10609">
    <property type="entry name" value="ParA"/>
    <property type="match status" value="1"/>
</dbReference>
<keyword evidence="2 6" id="KW-0547">Nucleotide-binding</keyword>
<dbReference type="PANTHER" id="PTHR42961:SF2">
    <property type="entry name" value="IRON-SULFUR PROTEIN NUBPL"/>
    <property type="match status" value="1"/>
</dbReference>
<evidence type="ECO:0000256" key="1">
    <source>
        <dbReference type="ARBA" id="ARBA00022723"/>
    </source>
</evidence>
<dbReference type="InterPro" id="IPR044304">
    <property type="entry name" value="NUBPL-like"/>
</dbReference>
<evidence type="ECO:0000256" key="3">
    <source>
        <dbReference type="ARBA" id="ARBA00022840"/>
    </source>
</evidence>
<keyword evidence="3 6" id="KW-0067">ATP-binding</keyword>
<comment type="caution">
    <text evidence="8">The sequence shown here is derived from an EMBL/GenBank/DDBJ whole genome shotgun (WGS) entry which is preliminary data.</text>
</comment>
<dbReference type="GO" id="GO:0016226">
    <property type="term" value="P:iron-sulfur cluster assembly"/>
    <property type="evidence" value="ECO:0007669"/>
    <property type="project" value="InterPro"/>
</dbReference>
<keyword evidence="6" id="KW-0378">Hydrolase</keyword>
<dbReference type="RefSeq" id="WP_186866974.1">
    <property type="nucleotide sequence ID" value="NZ_JACOPH010000006.1"/>
</dbReference>
<dbReference type="InterPro" id="IPR033756">
    <property type="entry name" value="YlxH/NBP35"/>
</dbReference>
<dbReference type="SUPFAM" id="SSF52540">
    <property type="entry name" value="P-loop containing nucleoside triphosphate hydrolases"/>
    <property type="match status" value="1"/>
</dbReference>
<keyword evidence="4 6" id="KW-0408">Iron</keyword>
<gene>
    <name evidence="8" type="ORF">H8S17_08465</name>
</gene>
<comment type="subunit">
    <text evidence="6">Homodimer.</text>
</comment>
<evidence type="ECO:0000256" key="2">
    <source>
        <dbReference type="ARBA" id="ARBA00022741"/>
    </source>
</evidence>
<evidence type="ECO:0000256" key="5">
    <source>
        <dbReference type="ARBA" id="ARBA00023014"/>
    </source>
</evidence>
<evidence type="ECO:0000313" key="8">
    <source>
        <dbReference type="EMBL" id="MBC5714240.1"/>
    </source>
</evidence>